<gene>
    <name evidence="2" type="ORF">Fmac_005755</name>
</gene>
<sequence>MSFNCLTCGHFLQMVDSERESLPEMKASRRKGSIHDRSWSGDMNPSQRGGGVGAKNMAEHHRRTNSESDVGPRLVSVLRRSTSESCLMTLGCLLSTQFA</sequence>
<evidence type="ECO:0000313" key="2">
    <source>
        <dbReference type="EMBL" id="KAL2344470.1"/>
    </source>
</evidence>
<dbReference type="EMBL" id="JBGMDY010000002">
    <property type="protein sequence ID" value="KAL2344470.1"/>
    <property type="molecule type" value="Genomic_DNA"/>
</dbReference>
<name>A0ABD1N8S1_9FABA</name>
<keyword evidence="3" id="KW-1185">Reference proteome</keyword>
<evidence type="ECO:0000256" key="1">
    <source>
        <dbReference type="SAM" id="MobiDB-lite"/>
    </source>
</evidence>
<evidence type="ECO:0000313" key="3">
    <source>
        <dbReference type="Proteomes" id="UP001603857"/>
    </source>
</evidence>
<feature type="compositionally biased region" description="Basic and acidic residues" evidence="1">
    <location>
        <begin position="22"/>
        <end position="39"/>
    </location>
</feature>
<dbReference type="AlphaFoldDB" id="A0ABD1N8S1"/>
<comment type="caution">
    <text evidence="2">The sequence shown here is derived from an EMBL/GenBank/DDBJ whole genome shotgun (WGS) entry which is preliminary data.</text>
</comment>
<accession>A0ABD1N8S1</accession>
<feature type="region of interest" description="Disordered" evidence="1">
    <location>
        <begin position="22"/>
        <end position="70"/>
    </location>
</feature>
<dbReference type="Proteomes" id="UP001603857">
    <property type="component" value="Unassembled WGS sequence"/>
</dbReference>
<reference evidence="2 3" key="1">
    <citation type="submission" date="2024-08" db="EMBL/GenBank/DDBJ databases">
        <title>Insights into the chromosomal genome structure of Flemingia macrophylla.</title>
        <authorList>
            <person name="Ding Y."/>
            <person name="Zhao Y."/>
            <person name="Bi W."/>
            <person name="Wu M."/>
            <person name="Zhao G."/>
            <person name="Gong Y."/>
            <person name="Li W."/>
            <person name="Zhang P."/>
        </authorList>
    </citation>
    <scope>NUCLEOTIDE SEQUENCE [LARGE SCALE GENOMIC DNA]</scope>
    <source>
        <strain evidence="2">DYQJB</strain>
        <tissue evidence="2">Leaf</tissue>
    </source>
</reference>
<protein>
    <submittedName>
        <fullName evidence="2">Uncharacterized protein</fullName>
    </submittedName>
</protein>
<organism evidence="2 3">
    <name type="scientific">Flemingia macrophylla</name>
    <dbReference type="NCBI Taxonomy" id="520843"/>
    <lineage>
        <taxon>Eukaryota</taxon>
        <taxon>Viridiplantae</taxon>
        <taxon>Streptophyta</taxon>
        <taxon>Embryophyta</taxon>
        <taxon>Tracheophyta</taxon>
        <taxon>Spermatophyta</taxon>
        <taxon>Magnoliopsida</taxon>
        <taxon>eudicotyledons</taxon>
        <taxon>Gunneridae</taxon>
        <taxon>Pentapetalae</taxon>
        <taxon>rosids</taxon>
        <taxon>fabids</taxon>
        <taxon>Fabales</taxon>
        <taxon>Fabaceae</taxon>
        <taxon>Papilionoideae</taxon>
        <taxon>50 kb inversion clade</taxon>
        <taxon>NPAAA clade</taxon>
        <taxon>indigoferoid/millettioid clade</taxon>
        <taxon>Phaseoleae</taxon>
        <taxon>Flemingia</taxon>
    </lineage>
</organism>
<proteinExistence type="predicted"/>